<accession>A0A8B8GLM8</accession>
<organism evidence="3 4">
    <name type="scientific">Sipha flava</name>
    <name type="common">yellow sugarcane aphid</name>
    <dbReference type="NCBI Taxonomy" id="143950"/>
    <lineage>
        <taxon>Eukaryota</taxon>
        <taxon>Metazoa</taxon>
        <taxon>Ecdysozoa</taxon>
        <taxon>Arthropoda</taxon>
        <taxon>Hexapoda</taxon>
        <taxon>Insecta</taxon>
        <taxon>Pterygota</taxon>
        <taxon>Neoptera</taxon>
        <taxon>Paraneoptera</taxon>
        <taxon>Hemiptera</taxon>
        <taxon>Sternorrhyncha</taxon>
        <taxon>Aphidomorpha</taxon>
        <taxon>Aphidoidea</taxon>
        <taxon>Aphididae</taxon>
        <taxon>Sipha</taxon>
    </lineage>
</organism>
<feature type="compositionally biased region" description="Polar residues" evidence="2">
    <location>
        <begin position="499"/>
        <end position="513"/>
    </location>
</feature>
<evidence type="ECO:0000256" key="1">
    <source>
        <dbReference type="ARBA" id="ARBA00007218"/>
    </source>
</evidence>
<keyword evidence="3" id="KW-1185">Reference proteome</keyword>
<feature type="compositionally biased region" description="Polar residues" evidence="2">
    <location>
        <begin position="430"/>
        <end position="440"/>
    </location>
</feature>
<sequence>MEVLILEDLRNLGTTISSKEFKKSIDGEAKSIKYTQLVEWITKEIQILSKQEEYVNSITSESDYSSFLLEVSSFLKECGCSYKALTAGHFENRLKSKENKLLLLDYLIGELRASRILNANKTNKKSNMQVTLIESNASKSLKDILITLKCPKPPLNIDTSSLFNKIFIKLQDHLNTVPPALIGKSLVCSSYSSEQWKYINNIIELLNEEYNIRRTMLLTRLDVTVQSFKWPDRMKNKKHELEEIYQTKLNLINKLPSFSTSDFLSAREDLAIVEKTSSKLAVQNTNSSINKVMIGQVPDRGGRPNEQQAPPPEMPSWQQRSQSQGNRGGQSNRGGQMNSCGAGQFNSPGSGQFNRGVQIGDNQSCRNLYAGNRGGSNVYQMTDGFQSISVDNENRNSYQNNRRGRVQGSWNNNRSQDYQVGNYQGRDSRNSYNQGVYQNSRYDDNRYQNTSNDRQWNQNTQHINRNNQDQYYGDNRDYSRNNSADTTNRGYSKRGRGHNGQTYYSQQRSNQNY</sequence>
<feature type="compositionally biased region" description="Polar residues" evidence="2">
    <location>
        <begin position="337"/>
        <end position="358"/>
    </location>
</feature>
<dbReference type="OrthoDB" id="512356at2759"/>
<feature type="compositionally biased region" description="Polar residues" evidence="2">
    <location>
        <begin position="391"/>
        <end position="401"/>
    </location>
</feature>
<feature type="compositionally biased region" description="Polar residues" evidence="2">
    <location>
        <begin position="447"/>
        <end position="470"/>
    </location>
</feature>
<dbReference type="Proteomes" id="UP000694846">
    <property type="component" value="Unplaced"/>
</dbReference>
<dbReference type="RefSeq" id="XP_025423317.1">
    <property type="nucleotide sequence ID" value="XM_025567532.1"/>
</dbReference>
<dbReference type="PANTHER" id="PTHR31353">
    <property type="entry name" value="FAM98"/>
    <property type="match status" value="1"/>
</dbReference>
<dbReference type="GO" id="GO:0072669">
    <property type="term" value="C:tRNA-splicing ligase complex"/>
    <property type="evidence" value="ECO:0007669"/>
    <property type="project" value="TreeGrafter"/>
</dbReference>
<dbReference type="Pfam" id="PF10239">
    <property type="entry name" value="DUF2465"/>
    <property type="match status" value="1"/>
</dbReference>
<comment type="similarity">
    <text evidence="1">Belongs to the FAM98 family.</text>
</comment>
<feature type="region of interest" description="Disordered" evidence="2">
    <location>
        <begin position="391"/>
        <end position="513"/>
    </location>
</feature>
<gene>
    <name evidence="4" type="primary">LOC112692751</name>
</gene>
<dbReference type="InterPro" id="IPR018797">
    <property type="entry name" value="FAM98"/>
</dbReference>
<evidence type="ECO:0000256" key="2">
    <source>
        <dbReference type="SAM" id="MobiDB-lite"/>
    </source>
</evidence>
<dbReference type="GeneID" id="112692751"/>
<dbReference type="PANTHER" id="PTHR31353:SF1">
    <property type="entry name" value="PROTEIN FAM98B"/>
    <property type="match status" value="1"/>
</dbReference>
<protein>
    <submittedName>
        <fullName evidence="4">Protein FAM98A</fullName>
    </submittedName>
</protein>
<feature type="compositionally biased region" description="Polar residues" evidence="2">
    <location>
        <begin position="480"/>
        <end position="490"/>
    </location>
</feature>
<dbReference type="AlphaFoldDB" id="A0A8B8GLM8"/>
<feature type="region of interest" description="Disordered" evidence="2">
    <location>
        <begin position="291"/>
        <end position="358"/>
    </location>
</feature>
<evidence type="ECO:0000313" key="4">
    <source>
        <dbReference type="RefSeq" id="XP_025423317.1"/>
    </source>
</evidence>
<name>A0A8B8GLM8_9HEMI</name>
<proteinExistence type="inferred from homology"/>
<feature type="compositionally biased region" description="Polar residues" evidence="2">
    <location>
        <begin position="408"/>
        <end position="422"/>
    </location>
</feature>
<reference evidence="4" key="1">
    <citation type="submission" date="2025-08" db="UniProtKB">
        <authorList>
            <consortium name="RefSeq"/>
        </authorList>
    </citation>
    <scope>IDENTIFICATION</scope>
    <source>
        <tissue evidence="4">Whole body</tissue>
    </source>
</reference>
<evidence type="ECO:0000313" key="3">
    <source>
        <dbReference type="Proteomes" id="UP000694846"/>
    </source>
</evidence>